<dbReference type="GO" id="GO:0003677">
    <property type="term" value="F:DNA binding"/>
    <property type="evidence" value="ECO:0007669"/>
    <property type="project" value="UniProtKB-KW"/>
</dbReference>
<dbReference type="InterPro" id="IPR036388">
    <property type="entry name" value="WH-like_DNA-bd_sf"/>
</dbReference>
<name>A0A7X1E9E1_9BACT</name>
<comment type="similarity">
    <text evidence="1">Belongs to the sigma-70 factor family. ECF subfamily.</text>
</comment>
<accession>A0A7X1E9E1</accession>
<dbReference type="Proteomes" id="UP000526501">
    <property type="component" value="Unassembled WGS sequence"/>
</dbReference>
<dbReference type="AlphaFoldDB" id="A0A7X1E9E1"/>
<organism evidence="8 9">
    <name type="scientific">Pelagicoccus albus</name>
    <dbReference type="NCBI Taxonomy" id="415222"/>
    <lineage>
        <taxon>Bacteria</taxon>
        <taxon>Pseudomonadati</taxon>
        <taxon>Verrucomicrobiota</taxon>
        <taxon>Opitutia</taxon>
        <taxon>Puniceicoccales</taxon>
        <taxon>Pelagicoccaceae</taxon>
        <taxon>Pelagicoccus</taxon>
    </lineage>
</organism>
<dbReference type="InterPro" id="IPR014284">
    <property type="entry name" value="RNA_pol_sigma-70_dom"/>
</dbReference>
<dbReference type="InterPro" id="IPR013324">
    <property type="entry name" value="RNA_pol_sigma_r3/r4-like"/>
</dbReference>
<keyword evidence="5" id="KW-0804">Transcription</keyword>
<dbReference type="RefSeq" id="WP_185660973.1">
    <property type="nucleotide sequence ID" value="NZ_CAWPOO010000012.1"/>
</dbReference>
<gene>
    <name evidence="8" type="ORF">H5P27_13750</name>
</gene>
<dbReference type="Pfam" id="PF04542">
    <property type="entry name" value="Sigma70_r2"/>
    <property type="match status" value="1"/>
</dbReference>
<evidence type="ECO:0000256" key="5">
    <source>
        <dbReference type="ARBA" id="ARBA00023163"/>
    </source>
</evidence>
<proteinExistence type="inferred from homology"/>
<dbReference type="Gene3D" id="1.10.1740.10">
    <property type="match status" value="1"/>
</dbReference>
<keyword evidence="4" id="KW-0238">DNA-binding</keyword>
<dbReference type="PANTHER" id="PTHR43133:SF8">
    <property type="entry name" value="RNA POLYMERASE SIGMA FACTOR HI_1459-RELATED"/>
    <property type="match status" value="1"/>
</dbReference>
<dbReference type="PANTHER" id="PTHR43133">
    <property type="entry name" value="RNA POLYMERASE ECF-TYPE SIGMA FACTO"/>
    <property type="match status" value="1"/>
</dbReference>
<evidence type="ECO:0000313" key="8">
    <source>
        <dbReference type="EMBL" id="MBC2607113.1"/>
    </source>
</evidence>
<sequence length="208" mass="24256">MPSNNDTDLVLLEELRNGRDAALNELIDRWQRPFLSFAFRYVQNREDARDLVEELFVRIYKNRKRFKEGTNFSAWAFTSLSNLCKNYERWKRRHPAFGKENLREEWNDSDLKIHPLVDLSSSSQPDRQVLGKERVELVKDAIAKLPHDLRTTLILYQYEGLSYKEVGEIVSCSVKGVETRLYRARKALKAMLSSKIGPSSDIWGEETG</sequence>
<comment type="caution">
    <text evidence="8">The sequence shown here is derived from an EMBL/GenBank/DDBJ whole genome shotgun (WGS) entry which is preliminary data.</text>
</comment>
<feature type="domain" description="RNA polymerase sigma-70 region 2" evidence="6">
    <location>
        <begin position="26"/>
        <end position="93"/>
    </location>
</feature>
<evidence type="ECO:0000256" key="3">
    <source>
        <dbReference type="ARBA" id="ARBA00023082"/>
    </source>
</evidence>
<dbReference type="GO" id="GO:0016987">
    <property type="term" value="F:sigma factor activity"/>
    <property type="evidence" value="ECO:0007669"/>
    <property type="project" value="UniProtKB-KW"/>
</dbReference>
<keyword evidence="2" id="KW-0805">Transcription regulation</keyword>
<dbReference type="InterPro" id="IPR007627">
    <property type="entry name" value="RNA_pol_sigma70_r2"/>
</dbReference>
<dbReference type="InterPro" id="IPR013325">
    <property type="entry name" value="RNA_pol_sigma_r2"/>
</dbReference>
<protein>
    <submittedName>
        <fullName evidence="8">Sigma-70 family RNA polymerase sigma factor</fullName>
    </submittedName>
</protein>
<evidence type="ECO:0000256" key="4">
    <source>
        <dbReference type="ARBA" id="ARBA00023125"/>
    </source>
</evidence>
<evidence type="ECO:0000259" key="7">
    <source>
        <dbReference type="Pfam" id="PF08281"/>
    </source>
</evidence>
<evidence type="ECO:0000256" key="2">
    <source>
        <dbReference type="ARBA" id="ARBA00023015"/>
    </source>
</evidence>
<keyword evidence="3" id="KW-0731">Sigma factor</keyword>
<dbReference type="Pfam" id="PF08281">
    <property type="entry name" value="Sigma70_r4_2"/>
    <property type="match status" value="1"/>
</dbReference>
<dbReference type="InterPro" id="IPR013249">
    <property type="entry name" value="RNA_pol_sigma70_r4_t2"/>
</dbReference>
<feature type="domain" description="RNA polymerase sigma factor 70 region 4 type 2" evidence="7">
    <location>
        <begin position="138"/>
        <end position="188"/>
    </location>
</feature>
<dbReference type="SUPFAM" id="SSF88659">
    <property type="entry name" value="Sigma3 and sigma4 domains of RNA polymerase sigma factors"/>
    <property type="match status" value="1"/>
</dbReference>
<dbReference type="NCBIfam" id="TIGR02937">
    <property type="entry name" value="sigma70-ECF"/>
    <property type="match status" value="1"/>
</dbReference>
<dbReference type="EMBL" id="JACHVC010000012">
    <property type="protein sequence ID" value="MBC2607113.1"/>
    <property type="molecule type" value="Genomic_DNA"/>
</dbReference>
<evidence type="ECO:0000259" key="6">
    <source>
        <dbReference type="Pfam" id="PF04542"/>
    </source>
</evidence>
<dbReference type="SUPFAM" id="SSF88946">
    <property type="entry name" value="Sigma2 domain of RNA polymerase sigma factors"/>
    <property type="match status" value="1"/>
</dbReference>
<evidence type="ECO:0000256" key="1">
    <source>
        <dbReference type="ARBA" id="ARBA00010641"/>
    </source>
</evidence>
<dbReference type="Gene3D" id="1.10.10.10">
    <property type="entry name" value="Winged helix-like DNA-binding domain superfamily/Winged helix DNA-binding domain"/>
    <property type="match status" value="1"/>
</dbReference>
<reference evidence="8 9" key="1">
    <citation type="submission" date="2020-07" db="EMBL/GenBank/DDBJ databases">
        <authorList>
            <person name="Feng X."/>
        </authorList>
    </citation>
    <scope>NUCLEOTIDE SEQUENCE [LARGE SCALE GENOMIC DNA]</scope>
    <source>
        <strain evidence="8 9">JCM23202</strain>
    </source>
</reference>
<dbReference type="CDD" id="cd06171">
    <property type="entry name" value="Sigma70_r4"/>
    <property type="match status" value="1"/>
</dbReference>
<dbReference type="GO" id="GO:0006352">
    <property type="term" value="P:DNA-templated transcription initiation"/>
    <property type="evidence" value="ECO:0007669"/>
    <property type="project" value="InterPro"/>
</dbReference>
<evidence type="ECO:0000313" key="9">
    <source>
        <dbReference type="Proteomes" id="UP000526501"/>
    </source>
</evidence>
<keyword evidence="9" id="KW-1185">Reference proteome</keyword>
<dbReference type="InterPro" id="IPR039425">
    <property type="entry name" value="RNA_pol_sigma-70-like"/>
</dbReference>